<reference evidence="2" key="1">
    <citation type="journal article" date="2014" name="Proc. Natl. Acad. Sci. U.S.A.">
        <title>Extensive sampling of basidiomycete genomes demonstrates inadequacy of the white-rot/brown-rot paradigm for wood decay fungi.</title>
        <authorList>
            <person name="Riley R."/>
            <person name="Salamov A.A."/>
            <person name="Brown D.W."/>
            <person name="Nagy L.G."/>
            <person name="Floudas D."/>
            <person name="Held B.W."/>
            <person name="Levasseur A."/>
            <person name="Lombard V."/>
            <person name="Morin E."/>
            <person name="Otillar R."/>
            <person name="Lindquist E.A."/>
            <person name="Sun H."/>
            <person name="LaButti K.M."/>
            <person name="Schmutz J."/>
            <person name="Jabbour D."/>
            <person name="Luo H."/>
            <person name="Baker S.E."/>
            <person name="Pisabarro A.G."/>
            <person name="Walton J.D."/>
            <person name="Blanchette R.A."/>
            <person name="Henrissat B."/>
            <person name="Martin F."/>
            <person name="Cullen D."/>
            <person name="Hibbett D.S."/>
            <person name="Grigoriev I.V."/>
        </authorList>
    </citation>
    <scope>NUCLEOTIDE SEQUENCE [LARGE SCALE GENOMIC DNA]</scope>
    <source>
        <strain evidence="2">PC15</strain>
    </source>
</reference>
<dbReference type="InterPro" id="IPR027443">
    <property type="entry name" value="IPNS-like_sf"/>
</dbReference>
<name>A0A067ND97_PLEO1</name>
<organism evidence="1 2">
    <name type="scientific">Pleurotus ostreatus (strain PC15)</name>
    <name type="common">Oyster mushroom</name>
    <dbReference type="NCBI Taxonomy" id="1137138"/>
    <lineage>
        <taxon>Eukaryota</taxon>
        <taxon>Fungi</taxon>
        <taxon>Dikarya</taxon>
        <taxon>Basidiomycota</taxon>
        <taxon>Agaricomycotina</taxon>
        <taxon>Agaricomycetes</taxon>
        <taxon>Agaricomycetidae</taxon>
        <taxon>Agaricales</taxon>
        <taxon>Pleurotineae</taxon>
        <taxon>Pleurotaceae</taxon>
        <taxon>Pleurotus</taxon>
    </lineage>
</organism>
<dbReference type="PANTHER" id="PTHR30613:SF1">
    <property type="entry name" value="DUF1479 DOMAIN PROTEIN (AFU_ORTHOLOGUE AFUA_5G09280)"/>
    <property type="match status" value="1"/>
</dbReference>
<dbReference type="Pfam" id="PF07350">
    <property type="entry name" value="Gig2-like"/>
    <property type="match status" value="1"/>
</dbReference>
<evidence type="ECO:0000313" key="1">
    <source>
        <dbReference type="EMBL" id="KDQ24925.1"/>
    </source>
</evidence>
<dbReference type="Gene3D" id="2.60.120.330">
    <property type="entry name" value="B-lactam Antibiotic, Isopenicillin N Synthase, Chain"/>
    <property type="match status" value="1"/>
</dbReference>
<dbReference type="HOGENOM" id="CLU_011148_0_0_1"/>
<dbReference type="VEuPathDB" id="FungiDB:PLEOSDRAFT_1047340"/>
<dbReference type="EMBL" id="KL198011">
    <property type="protein sequence ID" value="KDQ24925.1"/>
    <property type="molecule type" value="Genomic_DNA"/>
</dbReference>
<proteinExistence type="predicted"/>
<dbReference type="OrthoDB" id="8249012at2759"/>
<accession>A0A067ND97</accession>
<evidence type="ECO:0008006" key="3">
    <source>
        <dbReference type="Google" id="ProtNLM"/>
    </source>
</evidence>
<dbReference type="PANTHER" id="PTHR30613">
    <property type="entry name" value="UNCHARACTERIZED PROTEIN YBIU-RELATED"/>
    <property type="match status" value="1"/>
</dbReference>
<gene>
    <name evidence="1" type="ORF">PLEOSDRAFT_1047340</name>
</gene>
<sequence length="432" mass="48769">MSTIIKDVPASDPRFIAIKKDIAASHSAFEEQITKAWAEIIAELDEVTKTIASQGSSYIPEIRFSDLADLDPERVEEVRAKGCVVIRDLIDDGEAIKWKDDLKYFVKINPGVEVHPPNNPIFYELYWTKPQLAARSHPNMLAASTWFNSLFHSKSGQNIGGVDMSAPLTYADRVRIRPPGRWPSALPPHVDGATLERWEEPNMRVCFKDILSGDWRSHDPYDLDGRLDAMTSLYNRPNQCSVFRTFQGWVSMSDTGPREGTIKMFPNVKVANAYTMLRPFFRPLIPVDSPDIWDTKNWIYDIESPEFPGIIDLDGGYYQRPTTKAHPHLRLEQTLTSAPAVKPGDAVFWHCDVIHAVEVEHEGTQDSAVMYIPAVPTTPRNEAYVKAQYERFLEGIRPSDFPQGPSERRFIDIGTPEDIVGSSGRRAMAIPV</sequence>
<dbReference type="Proteomes" id="UP000027073">
    <property type="component" value="Unassembled WGS sequence"/>
</dbReference>
<dbReference type="STRING" id="1137138.A0A067ND97"/>
<dbReference type="AlphaFoldDB" id="A0A067ND97"/>
<dbReference type="InParanoid" id="A0A067ND97"/>
<dbReference type="SUPFAM" id="SSF51197">
    <property type="entry name" value="Clavaminate synthase-like"/>
    <property type="match status" value="1"/>
</dbReference>
<evidence type="ECO:0000313" key="2">
    <source>
        <dbReference type="Proteomes" id="UP000027073"/>
    </source>
</evidence>
<protein>
    <recommendedName>
        <fullName evidence="3">DUF1479-domain-containing protein</fullName>
    </recommendedName>
</protein>
<dbReference type="InterPro" id="IPR010856">
    <property type="entry name" value="Gig2-like"/>
</dbReference>